<accession>A0ABS9TGI6</accession>
<protein>
    <submittedName>
        <fullName evidence="1">Uncharacterized protein</fullName>
    </submittedName>
</protein>
<dbReference type="Proteomes" id="UP001299970">
    <property type="component" value="Unassembled WGS sequence"/>
</dbReference>
<comment type="caution">
    <text evidence="1">The sequence shown here is derived from an EMBL/GenBank/DDBJ whole genome shotgun (WGS) entry which is preliminary data.</text>
</comment>
<dbReference type="EMBL" id="JAKXMK010000015">
    <property type="protein sequence ID" value="MCH6167656.1"/>
    <property type="molecule type" value="Genomic_DNA"/>
</dbReference>
<evidence type="ECO:0000313" key="2">
    <source>
        <dbReference type="Proteomes" id="UP001299970"/>
    </source>
</evidence>
<proteinExistence type="predicted"/>
<dbReference type="RefSeq" id="WP_241038128.1">
    <property type="nucleotide sequence ID" value="NZ_BAAAJF010000019.1"/>
</dbReference>
<organism evidence="1 2">
    <name type="scientific">Pseudonocardia alaniniphila</name>
    <dbReference type="NCBI Taxonomy" id="75291"/>
    <lineage>
        <taxon>Bacteria</taxon>
        <taxon>Bacillati</taxon>
        <taxon>Actinomycetota</taxon>
        <taxon>Actinomycetes</taxon>
        <taxon>Pseudonocardiales</taxon>
        <taxon>Pseudonocardiaceae</taxon>
        <taxon>Pseudonocardia</taxon>
    </lineage>
</organism>
<gene>
    <name evidence="1" type="ORF">MMF94_18375</name>
</gene>
<evidence type="ECO:0000313" key="1">
    <source>
        <dbReference type="EMBL" id="MCH6167656.1"/>
    </source>
</evidence>
<keyword evidence="2" id="KW-1185">Reference proteome</keyword>
<reference evidence="1 2" key="1">
    <citation type="submission" date="2022-03" db="EMBL/GenBank/DDBJ databases">
        <title>Pseudonocardia alaer sp. nov., a novel actinomycete isolated from reed forest soil.</title>
        <authorList>
            <person name="Wang L."/>
        </authorList>
    </citation>
    <scope>NUCLEOTIDE SEQUENCE [LARGE SCALE GENOMIC DNA]</scope>
    <source>
        <strain evidence="1 2">Y-16303</strain>
    </source>
</reference>
<sequence>MAEYDQRILRVAAMNGTVAETLDSPAVPEALGKALATVLRANDPDVVAFWSSADTAVLAHVVARELGAELLPVAEDQGRILVGRPIVATARVAVIDIDWTGNLGLAPLARALGGPTVVVAAGSILRPVTPVDEGAEPTLHVLEPAEDSADAAR</sequence>
<name>A0ABS9TGI6_9PSEU</name>